<sequence>MGAGGEDPCPPSPPQPLPRAPSFLHTSLTLPLCSAQCAGPSPRSFFTRRPPPPPPSRDHHVPDRLGPRRHPDARDAPRAPPERHAAVLRVRAPEVGPAARRVRQARERAGLPQPRRRRRPVLRGRAPPQEGAQAPLRLGHRLVSTAAACAPAVVVPVADVCVCVCVCVRRRGSEIAHTSDDPMEPPHMLVKFTLPTDTGLARAIPAHIYLAGSLPHAKIDTTCVFWKDAEEIAEHEILASHQAIDLRLDMLSGCALAAAVDCH</sequence>
<dbReference type="OrthoDB" id="2783023at2759"/>
<accession>A0A165L392</accession>
<feature type="compositionally biased region" description="Pro residues" evidence="1">
    <location>
        <begin position="8"/>
        <end position="19"/>
    </location>
</feature>
<keyword evidence="3" id="KW-1185">Reference proteome</keyword>
<feature type="region of interest" description="Disordered" evidence="1">
    <location>
        <begin position="1"/>
        <end position="133"/>
    </location>
</feature>
<protein>
    <submittedName>
        <fullName evidence="2">Uncharacterized protein</fullName>
    </submittedName>
</protein>
<dbReference type="Proteomes" id="UP000076727">
    <property type="component" value="Unassembled WGS sequence"/>
</dbReference>
<evidence type="ECO:0000313" key="3">
    <source>
        <dbReference type="Proteomes" id="UP000076727"/>
    </source>
</evidence>
<gene>
    <name evidence="2" type="ORF">DAEQUDRAFT_84201</name>
</gene>
<proteinExistence type="predicted"/>
<dbReference type="EMBL" id="KV429151">
    <property type="protein sequence ID" value="KZT63890.1"/>
    <property type="molecule type" value="Genomic_DNA"/>
</dbReference>
<name>A0A165L392_9APHY</name>
<organism evidence="2 3">
    <name type="scientific">Daedalea quercina L-15889</name>
    <dbReference type="NCBI Taxonomy" id="1314783"/>
    <lineage>
        <taxon>Eukaryota</taxon>
        <taxon>Fungi</taxon>
        <taxon>Dikarya</taxon>
        <taxon>Basidiomycota</taxon>
        <taxon>Agaricomycotina</taxon>
        <taxon>Agaricomycetes</taxon>
        <taxon>Polyporales</taxon>
        <taxon>Fomitopsis</taxon>
    </lineage>
</organism>
<evidence type="ECO:0000256" key="1">
    <source>
        <dbReference type="SAM" id="MobiDB-lite"/>
    </source>
</evidence>
<reference evidence="2 3" key="1">
    <citation type="journal article" date="2016" name="Mol. Biol. Evol.">
        <title>Comparative Genomics of Early-Diverging Mushroom-Forming Fungi Provides Insights into the Origins of Lignocellulose Decay Capabilities.</title>
        <authorList>
            <person name="Nagy L.G."/>
            <person name="Riley R."/>
            <person name="Tritt A."/>
            <person name="Adam C."/>
            <person name="Daum C."/>
            <person name="Floudas D."/>
            <person name="Sun H."/>
            <person name="Yadav J.S."/>
            <person name="Pangilinan J."/>
            <person name="Larsson K.H."/>
            <person name="Matsuura K."/>
            <person name="Barry K."/>
            <person name="Labutti K."/>
            <person name="Kuo R."/>
            <person name="Ohm R.A."/>
            <person name="Bhattacharya S.S."/>
            <person name="Shirouzu T."/>
            <person name="Yoshinaga Y."/>
            <person name="Martin F.M."/>
            <person name="Grigoriev I.V."/>
            <person name="Hibbett D.S."/>
        </authorList>
    </citation>
    <scope>NUCLEOTIDE SEQUENCE [LARGE SCALE GENOMIC DNA]</scope>
    <source>
        <strain evidence="2 3">L-15889</strain>
    </source>
</reference>
<evidence type="ECO:0000313" key="2">
    <source>
        <dbReference type="EMBL" id="KZT63890.1"/>
    </source>
</evidence>
<feature type="compositionally biased region" description="Basic and acidic residues" evidence="1">
    <location>
        <begin position="56"/>
        <end position="85"/>
    </location>
</feature>
<dbReference type="AlphaFoldDB" id="A0A165L392"/>